<dbReference type="PANTHER" id="PTHR23023">
    <property type="entry name" value="DIMETHYLANILINE MONOOXYGENASE"/>
    <property type="match status" value="1"/>
</dbReference>
<organism evidence="7 9">
    <name type="scientific">Limulus polyphemus</name>
    <name type="common">Atlantic horseshoe crab</name>
    <dbReference type="NCBI Taxonomy" id="6850"/>
    <lineage>
        <taxon>Eukaryota</taxon>
        <taxon>Metazoa</taxon>
        <taxon>Ecdysozoa</taxon>
        <taxon>Arthropoda</taxon>
        <taxon>Chelicerata</taxon>
        <taxon>Merostomata</taxon>
        <taxon>Xiphosura</taxon>
        <taxon>Limulidae</taxon>
        <taxon>Limulus</taxon>
    </lineage>
</organism>
<dbReference type="RefSeq" id="XP_022237665.1">
    <property type="nucleotide sequence ID" value="XM_022381957.1"/>
</dbReference>
<keyword evidence="6" id="KW-0503">Monooxygenase</keyword>
<dbReference type="SUPFAM" id="SSF51905">
    <property type="entry name" value="FAD/NAD(P)-binding domain"/>
    <property type="match status" value="2"/>
</dbReference>
<accession>A0ABM1S208</accession>
<comment type="cofactor">
    <cofactor evidence="6">
        <name>FAD</name>
        <dbReference type="ChEBI" id="CHEBI:57692"/>
    </cofactor>
</comment>
<dbReference type="Proteomes" id="UP000694941">
    <property type="component" value="Unplaced"/>
</dbReference>
<evidence type="ECO:0000313" key="7">
    <source>
        <dbReference type="Proteomes" id="UP000694941"/>
    </source>
</evidence>
<evidence type="ECO:0000313" key="8">
    <source>
        <dbReference type="RefSeq" id="XP_013794354.1"/>
    </source>
</evidence>
<name>A0ABM1S208_LIMPO</name>
<reference evidence="8 9" key="1">
    <citation type="submission" date="2025-05" db="UniProtKB">
        <authorList>
            <consortium name="RefSeq"/>
        </authorList>
    </citation>
    <scope>IDENTIFICATION</scope>
    <source>
        <tissue evidence="8 9">Muscle</tissue>
    </source>
</reference>
<evidence type="ECO:0000256" key="3">
    <source>
        <dbReference type="ARBA" id="ARBA00022827"/>
    </source>
</evidence>
<dbReference type="EC" id="1.-.-.-" evidence="6"/>
<dbReference type="RefSeq" id="XP_022237663.1">
    <property type="nucleotide sequence ID" value="XM_022381955.1"/>
</dbReference>
<gene>
    <name evidence="8 9 10" type="primary">LOC106478360</name>
</gene>
<dbReference type="InterPro" id="IPR000960">
    <property type="entry name" value="Flavin_mOase"/>
</dbReference>
<comment type="similarity">
    <text evidence="1 6">Belongs to the FMO family.</text>
</comment>
<keyword evidence="7" id="KW-1185">Reference proteome</keyword>
<keyword evidence="4" id="KW-0521">NADP</keyword>
<dbReference type="InterPro" id="IPR020946">
    <property type="entry name" value="Flavin_mOase-like"/>
</dbReference>
<keyword evidence="5 6" id="KW-0560">Oxidoreductase</keyword>
<evidence type="ECO:0000256" key="2">
    <source>
        <dbReference type="ARBA" id="ARBA00022630"/>
    </source>
</evidence>
<evidence type="ECO:0000256" key="4">
    <source>
        <dbReference type="ARBA" id="ARBA00022857"/>
    </source>
</evidence>
<evidence type="ECO:0000313" key="9">
    <source>
        <dbReference type="RefSeq" id="XP_022237663.1"/>
    </source>
</evidence>
<evidence type="ECO:0000256" key="5">
    <source>
        <dbReference type="ARBA" id="ARBA00023002"/>
    </source>
</evidence>
<keyword evidence="3 6" id="KW-0274">FAD</keyword>
<protein>
    <recommendedName>
        <fullName evidence="6">Flavin-containing monooxygenase</fullName>
        <ecNumber evidence="6">1.-.-.-</ecNumber>
    </recommendedName>
</protein>
<dbReference type="PRINTS" id="PR00370">
    <property type="entry name" value="FMOXYGENASE"/>
</dbReference>
<evidence type="ECO:0000256" key="6">
    <source>
        <dbReference type="RuleBase" id="RU361177"/>
    </source>
</evidence>
<dbReference type="InterPro" id="IPR050346">
    <property type="entry name" value="FMO-like"/>
</dbReference>
<evidence type="ECO:0000313" key="10">
    <source>
        <dbReference type="RefSeq" id="XP_022237665.1"/>
    </source>
</evidence>
<keyword evidence="2 6" id="KW-0285">Flavoprotein</keyword>
<dbReference type="Pfam" id="PF00743">
    <property type="entry name" value="FMO-like"/>
    <property type="match status" value="2"/>
</dbReference>
<dbReference type="PIRSF" id="PIRSF000332">
    <property type="entry name" value="FMO"/>
    <property type="match status" value="1"/>
</dbReference>
<sequence>MLRVGVIGAGAAGLSAARHLAAQSDHFNFVVYEQTGEVGGTWYYRDEVGTDEFGLPIHSSVYKNMRTNIPKNIMAFPDFPFPIKENCCFVHHSEVLSYLKDYTKYFDVAKFIQFHSYVQEVRPVTKDTGQILWNISTKNLVTKVIKQEVFDAVIICNGRFTKPKYPDIQGIESFPGWVLHSHDYRVNDPFKGKQVVILGGGPSGIDISREIAEVAEQVLFSHNLDKKHPEKVPQNFTEICGISEINGPVVKFMNGHQFEADVILLCTGYNFDYNFLHPKCNVSVKNQRVVPLYKHLIHCEFPTMAIFGVQSLTLPFQLFHQQVLLFLKVLRGSVKLPSEKEMKEDAEADFNYRIEMGLPARYAHKMSNGLLWKYDDDISRLGDFQPIPKIVRDQFDNISYACS</sequence>
<proteinExistence type="inferred from homology"/>
<dbReference type="RefSeq" id="XP_013794354.1">
    <property type="nucleotide sequence ID" value="XM_013938900.2"/>
</dbReference>
<evidence type="ECO:0000256" key="1">
    <source>
        <dbReference type="ARBA" id="ARBA00009183"/>
    </source>
</evidence>
<dbReference type="Gene3D" id="3.50.50.60">
    <property type="entry name" value="FAD/NAD(P)-binding domain"/>
    <property type="match status" value="2"/>
</dbReference>
<dbReference type="InterPro" id="IPR036188">
    <property type="entry name" value="FAD/NAD-bd_sf"/>
</dbReference>
<dbReference type="GeneID" id="106478360"/>